<organism evidence="2">
    <name type="scientific">Synechococcus sp. SB0676_bin_10</name>
    <dbReference type="NCBI Taxonomy" id="2604869"/>
    <lineage>
        <taxon>Bacteria</taxon>
        <taxon>Bacillati</taxon>
        <taxon>Cyanobacteriota</taxon>
        <taxon>Cyanophyceae</taxon>
        <taxon>Synechococcales</taxon>
        <taxon>Synechococcaceae</taxon>
        <taxon>Synechococcus</taxon>
    </lineage>
</organism>
<dbReference type="EMBL" id="VYDO01000075">
    <property type="protein sequence ID" value="MYG37792.1"/>
    <property type="molecule type" value="Genomic_DNA"/>
</dbReference>
<sequence>MKQAVLDYAKRIGRLEAMPLLALVSLLLSTLFFSGVFGFRLLNLAYIANIANFTMLVSGCLKLRKENVLPLVAAGLSVALSLPTLWGMASFLQQGSEFMQRLQT</sequence>
<accession>A0A6B1FBU9</accession>
<feature type="transmembrane region" description="Helical" evidence="1">
    <location>
        <begin position="68"/>
        <end position="89"/>
    </location>
</feature>
<feature type="transmembrane region" description="Helical" evidence="1">
    <location>
        <begin position="44"/>
        <end position="61"/>
    </location>
</feature>
<feature type="transmembrane region" description="Helical" evidence="1">
    <location>
        <begin position="20"/>
        <end position="38"/>
    </location>
</feature>
<gene>
    <name evidence="2" type="ORF">F4162_02005</name>
</gene>
<name>A0A6B1FBU9_9SYNE</name>
<comment type="caution">
    <text evidence="2">The sequence shown here is derived from an EMBL/GenBank/DDBJ whole genome shotgun (WGS) entry which is preliminary data.</text>
</comment>
<keyword evidence="1" id="KW-0472">Membrane</keyword>
<protein>
    <submittedName>
        <fullName evidence="2">Uncharacterized protein</fullName>
    </submittedName>
</protein>
<keyword evidence="1" id="KW-1133">Transmembrane helix</keyword>
<keyword evidence="1" id="KW-0812">Transmembrane</keyword>
<proteinExistence type="predicted"/>
<dbReference type="AlphaFoldDB" id="A0A6B1FBU9"/>
<evidence type="ECO:0000313" key="2">
    <source>
        <dbReference type="EMBL" id="MYG37792.1"/>
    </source>
</evidence>
<evidence type="ECO:0000256" key="1">
    <source>
        <dbReference type="SAM" id="Phobius"/>
    </source>
</evidence>
<reference evidence="2" key="1">
    <citation type="submission" date="2019-09" db="EMBL/GenBank/DDBJ databases">
        <title>Characterisation of the sponge microbiome using genome-centric metagenomics.</title>
        <authorList>
            <person name="Engelberts J.P."/>
            <person name="Robbins S.J."/>
            <person name="De Goeij J.M."/>
            <person name="Aranda M."/>
            <person name="Bell S.C."/>
            <person name="Webster N.S."/>
        </authorList>
    </citation>
    <scope>NUCLEOTIDE SEQUENCE</scope>
    <source>
        <strain evidence="2">SB0676_bin_10</strain>
    </source>
</reference>